<reference evidence="1 2" key="1">
    <citation type="submission" date="2018-06" db="EMBL/GenBank/DDBJ databases">
        <authorList>
            <consortium name="Pathogen Informatics"/>
            <person name="Doyle S."/>
        </authorList>
    </citation>
    <scope>NUCLEOTIDE SEQUENCE [LARGE SCALE GENOMIC DNA]</scope>
    <source>
        <strain evidence="1 2">NCTC11343</strain>
    </source>
</reference>
<proteinExistence type="predicted"/>
<evidence type="ECO:0000313" key="2">
    <source>
        <dbReference type="Proteomes" id="UP000251241"/>
    </source>
</evidence>
<dbReference type="Proteomes" id="UP000251241">
    <property type="component" value="Unassembled WGS sequence"/>
</dbReference>
<protein>
    <submittedName>
        <fullName evidence="1">Uncharacterized protein</fullName>
    </submittedName>
</protein>
<organism evidence="1 2">
    <name type="scientific">Sphingobacterium multivorum</name>
    <dbReference type="NCBI Taxonomy" id="28454"/>
    <lineage>
        <taxon>Bacteria</taxon>
        <taxon>Pseudomonadati</taxon>
        <taxon>Bacteroidota</taxon>
        <taxon>Sphingobacteriia</taxon>
        <taxon>Sphingobacteriales</taxon>
        <taxon>Sphingobacteriaceae</taxon>
        <taxon>Sphingobacterium</taxon>
    </lineage>
</organism>
<gene>
    <name evidence="1" type="ORF">NCTC11343_03205</name>
</gene>
<dbReference type="AlphaFoldDB" id="A0A2X2J2R6"/>
<dbReference type="GeneID" id="97183089"/>
<sequence length="259" mass="30065">MNPSFINLSTQFKLRLEQALEVSLALCHVDRFIQISSPELTINILLYPHEKSVRRDTSDPCIHIDEDQLITKFDLIVRRIVSRTKNDKRIYARNTVVARIDKRTSLQFLVEHHLQTALPGKYRYGLYEQGELVAVAVFSGGRRMLDKDEDYRSFELLRFCNKTGINVIGGLSKLIKAFCSDFSPGDIMTFTDRDWSQHSSLEKIGFVAKEITAPINFWIAETKRYVYRNTEELKILMEQYPNGFPKENMGSIKMILYVK</sequence>
<dbReference type="EMBL" id="UAUU01000009">
    <property type="protein sequence ID" value="SPZ87944.1"/>
    <property type="molecule type" value="Genomic_DNA"/>
</dbReference>
<name>A0A2X2J2R6_SPHMU</name>
<accession>A0A2X2J2R6</accession>
<evidence type="ECO:0000313" key="1">
    <source>
        <dbReference type="EMBL" id="SPZ87944.1"/>
    </source>
</evidence>
<dbReference type="RefSeq" id="WP_146753077.1">
    <property type="nucleotide sequence ID" value="NZ_CP069793.1"/>
</dbReference>